<dbReference type="InterPro" id="IPR023214">
    <property type="entry name" value="HAD_sf"/>
</dbReference>
<dbReference type="FunFam" id="3.40.50.1000:FF:000025">
    <property type="entry name" value="HAD hydrolase, family IB"/>
    <property type="match status" value="1"/>
</dbReference>
<feature type="compositionally biased region" description="Low complexity" evidence="5">
    <location>
        <begin position="10"/>
        <end position="22"/>
    </location>
</feature>
<dbReference type="NCBIfam" id="TIGR01488">
    <property type="entry name" value="HAD-SF-IB"/>
    <property type="match status" value="1"/>
</dbReference>
<dbReference type="CDD" id="cd02612">
    <property type="entry name" value="HAD_PGPPase"/>
    <property type="match status" value="1"/>
</dbReference>
<dbReference type="EMBL" id="CP024932">
    <property type="protein sequence ID" value="ATZ09247.1"/>
    <property type="molecule type" value="Genomic_DNA"/>
</dbReference>
<dbReference type="PANTHER" id="PTHR43344:SF13">
    <property type="entry name" value="PHOSPHATASE RV3661-RELATED"/>
    <property type="match status" value="1"/>
</dbReference>
<accession>A0ABC8CLT6</accession>
<evidence type="ECO:0000256" key="1">
    <source>
        <dbReference type="ARBA" id="ARBA00009184"/>
    </source>
</evidence>
<dbReference type="Proteomes" id="UP000231994">
    <property type="component" value="Chromosome"/>
</dbReference>
<evidence type="ECO:0000313" key="6">
    <source>
        <dbReference type="EMBL" id="ATZ09247.1"/>
    </source>
</evidence>
<dbReference type="PANTHER" id="PTHR43344">
    <property type="entry name" value="PHOSPHOSERINE PHOSPHATASE"/>
    <property type="match status" value="1"/>
</dbReference>
<dbReference type="GO" id="GO:0016787">
    <property type="term" value="F:hydrolase activity"/>
    <property type="evidence" value="ECO:0007669"/>
    <property type="project" value="UniProtKB-KW"/>
</dbReference>
<keyword evidence="4" id="KW-0460">Magnesium</keyword>
<dbReference type="NCBIfam" id="TIGR01490">
    <property type="entry name" value="HAD-SF-IB-hyp1"/>
    <property type="match status" value="1"/>
</dbReference>
<keyword evidence="3 6" id="KW-0378">Hydrolase</keyword>
<dbReference type="Gene3D" id="1.20.1440.100">
    <property type="entry name" value="SG protein - dephosphorylation function"/>
    <property type="match status" value="1"/>
</dbReference>
<organism evidence="6 7">
    <name type="scientific">Corynebacterium striatum</name>
    <dbReference type="NCBI Taxonomy" id="43770"/>
    <lineage>
        <taxon>Bacteria</taxon>
        <taxon>Bacillati</taxon>
        <taxon>Actinomycetota</taxon>
        <taxon>Actinomycetes</taxon>
        <taxon>Mycobacteriales</taxon>
        <taxon>Corynebacteriaceae</taxon>
        <taxon>Corynebacterium</taxon>
    </lineage>
</organism>
<sequence length="295" mass="31219">MIPDPHRAEAIGTEAASTAAGSSVPSGDSRVAAFFDLDKTIIATSSAFAFGKEFMHNGLITPSEALQMSIAKAGYMFAGQSSEQMDATRDQLAAMVAGWSVDEVHNIVAETMHNVVTPAIYAEARELITFHQSAGHEVVIISASASALVRPIAKELGITRVAATELEESDGRFTGEILFYCKGPAKAQSISDIAEELGVDLGESYAYSDSATDIPMLAMVGHPVAVNPDRHMKKHALEQGWDIRTFKDPVPLFTMPGAKEVGIGSAVVAGIAAVVAAGLWLSQRPSAFWEPENSA</sequence>
<dbReference type="GO" id="GO:0046872">
    <property type="term" value="F:metal ion binding"/>
    <property type="evidence" value="ECO:0007669"/>
    <property type="project" value="UniProtKB-KW"/>
</dbReference>
<gene>
    <name evidence="6" type="ORF">A9D01_11340</name>
</gene>
<dbReference type="Gene3D" id="3.40.50.1000">
    <property type="entry name" value="HAD superfamily/HAD-like"/>
    <property type="match status" value="1"/>
</dbReference>
<evidence type="ECO:0000256" key="2">
    <source>
        <dbReference type="ARBA" id="ARBA00022723"/>
    </source>
</evidence>
<protein>
    <submittedName>
        <fullName evidence="6">HAD family hydrolase</fullName>
    </submittedName>
</protein>
<reference evidence="6 7" key="1">
    <citation type="submission" date="2017-11" db="EMBL/GenBank/DDBJ databases">
        <title>Whole genome sequencing of cultured pathogen.</title>
        <authorList>
            <person name="Hoffmann M."/>
            <person name="Sanchez M."/>
            <person name="Timme R."/>
            <person name="Nudel K."/>
            <person name="Bry L."/>
        </authorList>
    </citation>
    <scope>NUCLEOTIDE SEQUENCE [LARGE SCALE GENOMIC DNA]</scope>
    <source>
        <strain evidence="6 7">216</strain>
    </source>
</reference>
<name>A0ABC8CLT6_CORST</name>
<dbReference type="InterPro" id="IPR006385">
    <property type="entry name" value="HAD_hydro_SerB1"/>
</dbReference>
<dbReference type="InterPro" id="IPR036412">
    <property type="entry name" value="HAD-like_sf"/>
</dbReference>
<comment type="similarity">
    <text evidence="1">Belongs to the HAD-like hydrolase superfamily. SerB family.</text>
</comment>
<proteinExistence type="inferred from homology"/>
<evidence type="ECO:0000313" key="7">
    <source>
        <dbReference type="Proteomes" id="UP000231994"/>
    </source>
</evidence>
<keyword evidence="2" id="KW-0479">Metal-binding</keyword>
<evidence type="ECO:0000256" key="5">
    <source>
        <dbReference type="SAM" id="MobiDB-lite"/>
    </source>
</evidence>
<dbReference type="InterPro" id="IPR050582">
    <property type="entry name" value="HAD-like_SerB"/>
</dbReference>
<dbReference type="Pfam" id="PF12710">
    <property type="entry name" value="HAD"/>
    <property type="match status" value="1"/>
</dbReference>
<evidence type="ECO:0000256" key="4">
    <source>
        <dbReference type="ARBA" id="ARBA00022842"/>
    </source>
</evidence>
<dbReference type="SUPFAM" id="SSF56784">
    <property type="entry name" value="HAD-like"/>
    <property type="match status" value="1"/>
</dbReference>
<evidence type="ECO:0000256" key="3">
    <source>
        <dbReference type="ARBA" id="ARBA00022801"/>
    </source>
</evidence>
<dbReference type="AlphaFoldDB" id="A0ABC8CLT6"/>
<feature type="region of interest" description="Disordered" evidence="5">
    <location>
        <begin position="1"/>
        <end position="26"/>
    </location>
</feature>